<protein>
    <recommendedName>
        <fullName evidence="2">DUF6533 domain-containing protein</fullName>
    </recommendedName>
</protein>
<dbReference type="Proteomes" id="UP000183567">
    <property type="component" value="Unassembled WGS sequence"/>
</dbReference>
<dbReference type="AlphaFoldDB" id="A0A1J8Q4G7"/>
<feature type="transmembrane region" description="Helical" evidence="1">
    <location>
        <begin position="12"/>
        <end position="31"/>
    </location>
</feature>
<feature type="domain" description="DUF6533" evidence="2">
    <location>
        <begin position="17"/>
        <end position="62"/>
    </location>
</feature>
<evidence type="ECO:0000313" key="4">
    <source>
        <dbReference type="Proteomes" id="UP000183567"/>
    </source>
</evidence>
<proteinExistence type="predicted"/>
<sequence length="91" mass="10820">MSNKEIQAVTALFWNNYTSSVTLTLISYEYLLQFEKEVTYVWQRRWSLMSWLYLTVRYFGLFVALLSGFWGGLVYMPEAVSRLIFSILRVL</sequence>
<organism evidence="3 4">
    <name type="scientific">Rhizopogon vesiculosus</name>
    <dbReference type="NCBI Taxonomy" id="180088"/>
    <lineage>
        <taxon>Eukaryota</taxon>
        <taxon>Fungi</taxon>
        <taxon>Dikarya</taxon>
        <taxon>Basidiomycota</taxon>
        <taxon>Agaricomycotina</taxon>
        <taxon>Agaricomycetes</taxon>
        <taxon>Agaricomycetidae</taxon>
        <taxon>Boletales</taxon>
        <taxon>Suillineae</taxon>
        <taxon>Rhizopogonaceae</taxon>
        <taxon>Rhizopogon</taxon>
    </lineage>
</organism>
<keyword evidence="1" id="KW-0812">Transmembrane</keyword>
<name>A0A1J8Q4G7_9AGAM</name>
<evidence type="ECO:0000259" key="2">
    <source>
        <dbReference type="Pfam" id="PF20151"/>
    </source>
</evidence>
<comment type="caution">
    <text evidence="3">The sequence shown here is derived from an EMBL/GenBank/DDBJ whole genome shotgun (WGS) entry which is preliminary data.</text>
</comment>
<dbReference type="OrthoDB" id="2684609at2759"/>
<dbReference type="Pfam" id="PF20151">
    <property type="entry name" value="DUF6533"/>
    <property type="match status" value="1"/>
</dbReference>
<keyword evidence="1" id="KW-0472">Membrane</keyword>
<keyword evidence="4" id="KW-1185">Reference proteome</keyword>
<reference evidence="3 4" key="1">
    <citation type="submission" date="2016-03" db="EMBL/GenBank/DDBJ databases">
        <title>Comparative genomics of the ectomycorrhizal sister species Rhizopogon vinicolor and Rhizopogon vesiculosus (Basidiomycota: Boletales) reveals a divergence of the mating type B locus.</title>
        <authorList>
            <person name="Mujic A.B."/>
            <person name="Kuo A."/>
            <person name="Tritt A."/>
            <person name="Lipzen A."/>
            <person name="Chen C."/>
            <person name="Johnson J."/>
            <person name="Sharma A."/>
            <person name="Barry K."/>
            <person name="Grigoriev I.V."/>
            <person name="Spatafora J.W."/>
        </authorList>
    </citation>
    <scope>NUCLEOTIDE SEQUENCE [LARGE SCALE GENOMIC DNA]</scope>
    <source>
        <strain evidence="3 4">AM-OR11-056</strain>
    </source>
</reference>
<gene>
    <name evidence="3" type="ORF">AZE42_12743</name>
</gene>
<accession>A0A1J8Q4G7</accession>
<evidence type="ECO:0000313" key="3">
    <source>
        <dbReference type="EMBL" id="OJA15551.1"/>
    </source>
</evidence>
<dbReference type="EMBL" id="LVVM01003058">
    <property type="protein sequence ID" value="OJA15551.1"/>
    <property type="molecule type" value="Genomic_DNA"/>
</dbReference>
<dbReference type="InterPro" id="IPR045340">
    <property type="entry name" value="DUF6533"/>
</dbReference>
<feature type="transmembrane region" description="Helical" evidence="1">
    <location>
        <begin position="51"/>
        <end position="76"/>
    </location>
</feature>
<evidence type="ECO:0000256" key="1">
    <source>
        <dbReference type="SAM" id="Phobius"/>
    </source>
</evidence>
<keyword evidence="1" id="KW-1133">Transmembrane helix</keyword>